<accession>A0A7S1ZJH4</accession>
<feature type="compositionally biased region" description="Gly residues" evidence="5">
    <location>
        <begin position="337"/>
        <end position="357"/>
    </location>
</feature>
<feature type="compositionally biased region" description="Low complexity" evidence="5">
    <location>
        <begin position="52"/>
        <end position="84"/>
    </location>
</feature>
<dbReference type="GO" id="GO:0032259">
    <property type="term" value="P:methylation"/>
    <property type="evidence" value="ECO:0007669"/>
    <property type="project" value="UniProtKB-KW"/>
</dbReference>
<evidence type="ECO:0000256" key="2">
    <source>
        <dbReference type="ARBA" id="ARBA00022603"/>
    </source>
</evidence>
<gene>
    <name evidence="6" type="ORF">DBRI1063_LOCUS16581</name>
</gene>
<feature type="region of interest" description="Disordered" evidence="5">
    <location>
        <begin position="38"/>
        <end position="89"/>
    </location>
</feature>
<comment type="similarity">
    <text evidence="1">Belongs to the ANT/ATPSC lysine N-methyltransferase family.</text>
</comment>
<evidence type="ECO:0000313" key="6">
    <source>
        <dbReference type="EMBL" id="CAD9341049.1"/>
    </source>
</evidence>
<dbReference type="EMBL" id="HBGN01025855">
    <property type="protein sequence ID" value="CAD9341049.1"/>
    <property type="molecule type" value="Transcribed_RNA"/>
</dbReference>
<feature type="region of interest" description="Disordered" evidence="5">
    <location>
        <begin position="328"/>
        <end position="357"/>
    </location>
</feature>
<dbReference type="InterPro" id="IPR029063">
    <property type="entry name" value="SAM-dependent_MTases_sf"/>
</dbReference>
<dbReference type="GO" id="GO:0005739">
    <property type="term" value="C:mitochondrion"/>
    <property type="evidence" value="ECO:0007669"/>
    <property type="project" value="TreeGrafter"/>
</dbReference>
<dbReference type="PANTHER" id="PTHR13610:SF11">
    <property type="entry name" value="METHYLTRANSFERASE DOMAIN-CONTAINING PROTEIN"/>
    <property type="match status" value="1"/>
</dbReference>
<dbReference type="GO" id="GO:0016279">
    <property type="term" value="F:protein-lysine N-methyltransferase activity"/>
    <property type="evidence" value="ECO:0007669"/>
    <property type="project" value="InterPro"/>
</dbReference>
<evidence type="ECO:0000256" key="3">
    <source>
        <dbReference type="ARBA" id="ARBA00022679"/>
    </source>
</evidence>
<evidence type="ECO:0000256" key="5">
    <source>
        <dbReference type="SAM" id="MobiDB-lite"/>
    </source>
</evidence>
<dbReference type="InterPro" id="IPR026170">
    <property type="entry name" value="FAM173A/B"/>
</dbReference>
<organism evidence="6">
    <name type="scientific">Ditylum brightwellii</name>
    <dbReference type="NCBI Taxonomy" id="49249"/>
    <lineage>
        <taxon>Eukaryota</taxon>
        <taxon>Sar</taxon>
        <taxon>Stramenopiles</taxon>
        <taxon>Ochrophyta</taxon>
        <taxon>Bacillariophyta</taxon>
        <taxon>Mediophyceae</taxon>
        <taxon>Lithodesmiophycidae</taxon>
        <taxon>Lithodesmiales</taxon>
        <taxon>Lithodesmiaceae</taxon>
        <taxon>Ditylum</taxon>
    </lineage>
</organism>
<dbReference type="GO" id="GO:1905706">
    <property type="term" value="P:regulation of mitochondrial ATP synthesis coupled proton transport"/>
    <property type="evidence" value="ECO:0007669"/>
    <property type="project" value="TreeGrafter"/>
</dbReference>
<evidence type="ECO:0008006" key="7">
    <source>
        <dbReference type="Google" id="ProtNLM"/>
    </source>
</evidence>
<reference evidence="6" key="1">
    <citation type="submission" date="2021-01" db="EMBL/GenBank/DDBJ databases">
        <authorList>
            <person name="Corre E."/>
            <person name="Pelletier E."/>
            <person name="Niang G."/>
            <person name="Scheremetjew M."/>
            <person name="Finn R."/>
            <person name="Kale V."/>
            <person name="Holt S."/>
            <person name="Cochrane G."/>
            <person name="Meng A."/>
            <person name="Brown T."/>
            <person name="Cohen L."/>
        </authorList>
    </citation>
    <scope>NUCLEOTIDE SEQUENCE</scope>
    <source>
        <strain evidence="6">Pop2</strain>
    </source>
</reference>
<proteinExistence type="inferred from homology"/>
<dbReference type="PANTHER" id="PTHR13610">
    <property type="entry name" value="METHYLTRANSFERASE DOMAIN-CONTAINING PROTEIN"/>
    <property type="match status" value="1"/>
</dbReference>
<dbReference type="SUPFAM" id="SSF53335">
    <property type="entry name" value="S-adenosyl-L-methionine-dependent methyltransferases"/>
    <property type="match status" value="1"/>
</dbReference>
<dbReference type="CDD" id="cd02440">
    <property type="entry name" value="AdoMet_MTases"/>
    <property type="match status" value="1"/>
</dbReference>
<sequence>MRMMQSWTILRNATARFVNHHDALRSTSILTSNLISSSSSRTFATRRRRRPTPGSTPSSSSHTPSPSSLFDNTSSTPITSSSMSEAYAPTKPNGEIMTMAEYNEFATLSPFVPVPDVVARKMLELTQAGPKDIHVELGSGDGRVNFHAIDAPYHVSRSTGIDVDSALIEMAQQRLGKRHPIPENIEFVQADLLSEEENEVKDKIATSTVLTMYFVEEALQKLKPSLETLLSANTTCRIVTCGYEMKGWKPSWVEVILGLPLYLYKMKPTGGPETMVKMEELEELRPVRNRGSINGDLPEPEEQALIPEGEDVDIDDDEDWDAEVVDEEEVMDDFRGKGSGLGGGNKGGFGGGWKSSK</sequence>
<dbReference type="Gene3D" id="3.40.50.150">
    <property type="entry name" value="Vaccinia Virus protein VP39"/>
    <property type="match status" value="1"/>
</dbReference>
<name>A0A7S1ZJH4_9STRA</name>
<keyword evidence="3" id="KW-0808">Transferase</keyword>
<evidence type="ECO:0000256" key="1">
    <source>
        <dbReference type="ARBA" id="ARBA00010633"/>
    </source>
</evidence>
<dbReference type="AlphaFoldDB" id="A0A7S1ZJH4"/>
<evidence type="ECO:0000256" key="4">
    <source>
        <dbReference type="ARBA" id="ARBA00022691"/>
    </source>
</evidence>
<keyword evidence="2" id="KW-0489">Methyltransferase</keyword>
<keyword evidence="4" id="KW-0949">S-adenosyl-L-methionine</keyword>
<protein>
    <recommendedName>
        <fullName evidence="7">Methyltransferase domain-containing protein</fullName>
    </recommendedName>
</protein>